<evidence type="ECO:0000313" key="8">
    <source>
        <dbReference type="EMBL" id="SVB34256.1"/>
    </source>
</evidence>
<protein>
    <submittedName>
        <fullName evidence="8">Uncharacterized protein</fullName>
    </submittedName>
</protein>
<dbReference type="Gene3D" id="3.30.590.10">
    <property type="entry name" value="Glutamine synthetase/guanido kinase, catalytic domain"/>
    <property type="match status" value="1"/>
</dbReference>
<evidence type="ECO:0000256" key="5">
    <source>
        <dbReference type="ARBA" id="ARBA00022842"/>
    </source>
</evidence>
<dbReference type="PANTHER" id="PTHR43785">
    <property type="entry name" value="GAMMA-GLUTAMYLPUTRESCINE SYNTHETASE"/>
    <property type="match status" value="1"/>
</dbReference>
<gene>
    <name evidence="8" type="ORF">METZ01_LOCUS187110</name>
</gene>
<reference evidence="8" key="1">
    <citation type="submission" date="2018-05" db="EMBL/GenBank/DDBJ databases">
        <authorList>
            <person name="Lanie J.A."/>
            <person name="Ng W.-L."/>
            <person name="Kazmierczak K.M."/>
            <person name="Andrzejewski T.M."/>
            <person name="Davidsen T.M."/>
            <person name="Wayne K.J."/>
            <person name="Tettelin H."/>
            <person name="Glass J.I."/>
            <person name="Rusch D."/>
            <person name="Podicherti R."/>
            <person name="Tsui H.-C.T."/>
            <person name="Winkler M.E."/>
        </authorList>
    </citation>
    <scope>NUCLEOTIDE SEQUENCE</scope>
</reference>
<dbReference type="InterPro" id="IPR014746">
    <property type="entry name" value="Gln_synth/guanido_kin_cat_dom"/>
</dbReference>
<dbReference type="Gene3D" id="3.10.20.70">
    <property type="entry name" value="Glutamine synthetase, N-terminal domain"/>
    <property type="match status" value="1"/>
</dbReference>
<dbReference type="PANTHER" id="PTHR43785:SF12">
    <property type="entry name" value="TYPE-1 GLUTAMINE SYNTHETASE 2"/>
    <property type="match status" value="1"/>
</dbReference>
<accession>A0A382D6Z1</accession>
<organism evidence="8">
    <name type="scientific">marine metagenome</name>
    <dbReference type="NCBI Taxonomy" id="408172"/>
    <lineage>
        <taxon>unclassified sequences</taxon>
        <taxon>metagenomes</taxon>
        <taxon>ecological metagenomes</taxon>
    </lineage>
</organism>
<dbReference type="PROSITE" id="PS00181">
    <property type="entry name" value="GLNA_ATP"/>
    <property type="match status" value="1"/>
</dbReference>
<dbReference type="InterPro" id="IPR036651">
    <property type="entry name" value="Gln_synt_N_sf"/>
</dbReference>
<dbReference type="GO" id="GO:0006542">
    <property type="term" value="P:glutamine biosynthetic process"/>
    <property type="evidence" value="ECO:0007669"/>
    <property type="project" value="InterPro"/>
</dbReference>
<keyword evidence="4" id="KW-0067">ATP-binding</keyword>
<evidence type="ECO:0000259" key="7">
    <source>
        <dbReference type="PROSITE" id="PS51987"/>
    </source>
</evidence>
<keyword evidence="5" id="KW-0460">Magnesium</keyword>
<keyword evidence="2" id="KW-0436">Ligase</keyword>
<evidence type="ECO:0000256" key="1">
    <source>
        <dbReference type="ARBA" id="ARBA00001946"/>
    </source>
</evidence>
<feature type="domain" description="GS catalytic" evidence="7">
    <location>
        <begin position="126"/>
        <end position="461"/>
    </location>
</feature>
<dbReference type="SUPFAM" id="SSF55931">
    <property type="entry name" value="Glutamine synthetase/guanido kinase"/>
    <property type="match status" value="1"/>
</dbReference>
<comment type="cofactor">
    <cofactor evidence="1">
        <name>Mg(2+)</name>
        <dbReference type="ChEBI" id="CHEBI:18420"/>
    </cofactor>
</comment>
<dbReference type="Pfam" id="PF00120">
    <property type="entry name" value="Gln-synt_C"/>
    <property type="match status" value="1"/>
</dbReference>
<dbReference type="EMBL" id="UINC01037964">
    <property type="protein sequence ID" value="SVB34256.1"/>
    <property type="molecule type" value="Genomic_DNA"/>
</dbReference>
<dbReference type="GO" id="GO:0006598">
    <property type="term" value="P:polyamine catabolic process"/>
    <property type="evidence" value="ECO:0007669"/>
    <property type="project" value="TreeGrafter"/>
</dbReference>
<sequence>MSLLFKKVNISSIDEFENFCSKYPNVKHVDAIISDTSGIIRGKRLPINEAKKLFISGIQFASAIFLLDVTGNSSDPGGRGFSDGDPDKTFLPVAGSLKLMPWHKDSLAQVLVTIQDTNLDECIVDPRNALAKVWEKFEDLNLSLKVAFELEFYLFKKRKNLYAKPEPAISNDTKRQSEGNQVYGMRELDEFYYFLEEVNENCKIQNIPATVASSEFAPGQFEINLNHTSDILKSADDAALLRRVIKETALKNGHEASFLSKPFVNQTGSGMHVHLSIYDENNNNIFASIKEEGSEQLAHSIAGLQKTTYESFLIFASNLNAYRRFKPNQYVPVNTSWGPNNRSVAFRIPSGEKDSKRIEHRVSGAESNPYLVLAAILAGIHFGLVNKMKPSKFRIDNACTDSDPAMPKSIERSIELFESSKFCNDYFSSEFVKLYSDLKRKEQESFRSEISDLEYKWYLNL</sequence>
<proteinExistence type="predicted"/>
<feature type="domain" description="GS beta-grasp" evidence="6">
    <location>
        <begin position="24"/>
        <end position="119"/>
    </location>
</feature>
<dbReference type="SUPFAM" id="SSF54368">
    <property type="entry name" value="Glutamine synthetase, N-terminal domain"/>
    <property type="match status" value="1"/>
</dbReference>
<dbReference type="PROSITE" id="PS51987">
    <property type="entry name" value="GS_CATALYTIC"/>
    <property type="match status" value="1"/>
</dbReference>
<evidence type="ECO:0000256" key="3">
    <source>
        <dbReference type="ARBA" id="ARBA00022741"/>
    </source>
</evidence>
<dbReference type="GO" id="GO:0005524">
    <property type="term" value="F:ATP binding"/>
    <property type="evidence" value="ECO:0007669"/>
    <property type="project" value="UniProtKB-KW"/>
</dbReference>
<dbReference type="InterPro" id="IPR008146">
    <property type="entry name" value="Gln_synth_cat_dom"/>
</dbReference>
<evidence type="ECO:0000256" key="2">
    <source>
        <dbReference type="ARBA" id="ARBA00022598"/>
    </source>
</evidence>
<evidence type="ECO:0000259" key="6">
    <source>
        <dbReference type="PROSITE" id="PS51986"/>
    </source>
</evidence>
<dbReference type="InterPro" id="IPR008147">
    <property type="entry name" value="Gln_synt_N"/>
</dbReference>
<dbReference type="SMART" id="SM01230">
    <property type="entry name" value="Gln-synt_C"/>
    <property type="match status" value="1"/>
</dbReference>
<keyword evidence="3" id="KW-0547">Nucleotide-binding</keyword>
<name>A0A382D6Z1_9ZZZZ</name>
<dbReference type="AlphaFoldDB" id="A0A382D6Z1"/>
<dbReference type="GO" id="GO:0004356">
    <property type="term" value="F:glutamine synthetase activity"/>
    <property type="evidence" value="ECO:0007669"/>
    <property type="project" value="InterPro"/>
</dbReference>
<dbReference type="InterPro" id="IPR027303">
    <property type="entry name" value="Gln_synth_gly_rich_site"/>
</dbReference>
<dbReference type="PROSITE" id="PS51986">
    <property type="entry name" value="GS_BETA_GRASP"/>
    <property type="match status" value="1"/>
</dbReference>
<evidence type="ECO:0000256" key="4">
    <source>
        <dbReference type="ARBA" id="ARBA00022840"/>
    </source>
</evidence>